<evidence type="ECO:0000259" key="4">
    <source>
        <dbReference type="Pfam" id="PF03178"/>
    </source>
</evidence>
<dbReference type="InterPro" id="IPR015943">
    <property type="entry name" value="WD40/YVTN_repeat-like_dom_sf"/>
</dbReference>
<dbReference type="Gene3D" id="2.130.10.10">
    <property type="entry name" value="YVTN repeat-like/Quinoprotein amine dehydrogenase"/>
    <property type="match status" value="3"/>
</dbReference>
<dbReference type="InterPro" id="IPR050358">
    <property type="entry name" value="RSE1/DDB1/CFT1"/>
</dbReference>
<feature type="region of interest" description="Disordered" evidence="3">
    <location>
        <begin position="629"/>
        <end position="666"/>
    </location>
</feature>
<feature type="compositionally biased region" description="Basic and acidic residues" evidence="3">
    <location>
        <begin position="629"/>
        <end position="642"/>
    </location>
</feature>
<feature type="compositionally biased region" description="Polar residues" evidence="3">
    <location>
        <begin position="978"/>
        <end position="1001"/>
    </location>
</feature>
<protein>
    <submittedName>
        <fullName evidence="7">Cleavage and polyadenylation specificity factor subunit 1</fullName>
    </submittedName>
</protein>
<feature type="domain" description="RSE1/DDB1/CPSF1 C-terminal" evidence="4">
    <location>
        <begin position="1391"/>
        <end position="1769"/>
    </location>
</feature>
<accession>A0A8T1MKH6</accession>
<feature type="domain" description="RSE1/DDB1/CPSF1 first beta-propeller" evidence="5">
    <location>
        <begin position="28"/>
        <end position="422"/>
    </location>
</feature>
<organism evidence="7 8">
    <name type="scientific">Clonorchis sinensis</name>
    <name type="common">Chinese liver fluke</name>
    <dbReference type="NCBI Taxonomy" id="79923"/>
    <lineage>
        <taxon>Eukaryota</taxon>
        <taxon>Metazoa</taxon>
        <taxon>Spiralia</taxon>
        <taxon>Lophotrochozoa</taxon>
        <taxon>Platyhelminthes</taxon>
        <taxon>Trematoda</taxon>
        <taxon>Digenea</taxon>
        <taxon>Opisthorchiida</taxon>
        <taxon>Opisthorchiata</taxon>
        <taxon>Opisthorchiidae</taxon>
        <taxon>Clonorchis</taxon>
    </lineage>
</organism>
<feature type="region of interest" description="Disordered" evidence="3">
    <location>
        <begin position="711"/>
        <end position="736"/>
    </location>
</feature>
<feature type="region of interest" description="Disordered" evidence="3">
    <location>
        <begin position="978"/>
        <end position="1004"/>
    </location>
</feature>
<dbReference type="InterPro" id="IPR004871">
    <property type="entry name" value="RSE1/DDB1/CPSF1_C"/>
</dbReference>
<keyword evidence="8" id="KW-1185">Reference proteome</keyword>
<keyword evidence="2" id="KW-0539">Nucleus</keyword>
<dbReference type="Pfam" id="PF23726">
    <property type="entry name" value="Beta-prop_RSE1_2nd"/>
    <property type="match status" value="1"/>
</dbReference>
<evidence type="ECO:0000313" key="7">
    <source>
        <dbReference type="EMBL" id="KAG5449336.1"/>
    </source>
</evidence>
<evidence type="ECO:0000259" key="5">
    <source>
        <dbReference type="Pfam" id="PF10433"/>
    </source>
</evidence>
<evidence type="ECO:0000313" key="8">
    <source>
        <dbReference type="Proteomes" id="UP000286415"/>
    </source>
</evidence>
<feature type="region of interest" description="Disordered" evidence="3">
    <location>
        <begin position="456"/>
        <end position="482"/>
    </location>
</feature>
<gene>
    <name evidence="7" type="ORF">CSKR_108422</name>
</gene>
<comment type="caution">
    <text evidence="7">The sequence shown here is derived from an EMBL/GenBank/DDBJ whole genome shotgun (WGS) entry which is preliminary data.</text>
</comment>
<evidence type="ECO:0000259" key="6">
    <source>
        <dbReference type="Pfam" id="PF23726"/>
    </source>
</evidence>
<dbReference type="Pfam" id="PF03178">
    <property type="entry name" value="CPSF_A"/>
    <property type="match status" value="1"/>
</dbReference>
<evidence type="ECO:0000256" key="2">
    <source>
        <dbReference type="ARBA" id="ARBA00023242"/>
    </source>
</evidence>
<feature type="domain" description="RSE1/DDB1/CPSF1 second beta-propeller" evidence="6">
    <location>
        <begin position="739"/>
        <end position="1300"/>
    </location>
</feature>
<dbReference type="Pfam" id="PF10433">
    <property type="entry name" value="Beta-prop_RSE1_1st"/>
    <property type="match status" value="1"/>
</dbReference>
<evidence type="ECO:0000256" key="1">
    <source>
        <dbReference type="ARBA" id="ARBA00004123"/>
    </source>
</evidence>
<dbReference type="PANTHER" id="PTHR10644">
    <property type="entry name" value="DNA REPAIR/RNA PROCESSING CPSF FAMILY"/>
    <property type="match status" value="1"/>
</dbReference>
<dbReference type="Proteomes" id="UP000286415">
    <property type="component" value="Unassembled WGS sequence"/>
</dbReference>
<dbReference type="GO" id="GO:0003676">
    <property type="term" value="F:nucleic acid binding"/>
    <property type="evidence" value="ECO:0007669"/>
    <property type="project" value="InterPro"/>
</dbReference>
<proteinExistence type="predicted"/>
<feature type="compositionally biased region" description="Polar residues" evidence="3">
    <location>
        <begin position="472"/>
        <end position="482"/>
    </location>
</feature>
<dbReference type="InterPro" id="IPR058543">
    <property type="entry name" value="Beta-prop_RSE1/DDB1/CPSF1_2nd"/>
</dbReference>
<sequence length="1804" mass="199584">MAAPNLLADPTKPTTFSALFKHISPPTAVDHCLYCHLTNPRTRNLVVTRGCFIDIYTLKENDSGKMHLNWITTSCVYEDIVDIVSVHFVGDRLDSLLLSFTEAKVAVMGFDPVQYELKTLSLHNYEFENLKSGRTHFSHLPILRVDPLQRCAVVLVYDRHLAVLPFRRSEALAAGDKYLAKPVTNNTARGAGSLSWERRATAPLLATFTTCLSSSTGEKINNVLDMQFLNGFYEPTLLVLYEPIGTWAGRVSARRDTCCIVALSFNLQKRTNPVIWFQESLPYDCTYVHSVPEPIGGVLILATNSIIYMKQTLPSCGLPLNCYAQVTTNFPMRQDVPQCGPLTLDGCRIVTMTDSQFLIVTRTGKMCLLSLWVEHTTQTVSSLLLHEIGCSVPPYSVALLDKGYVFVGSRLCDSVLLHLTVSTMFVNTLGRIVDLDETTTADNFTTDIPMIERDAESIPVDKNNPTEKEAENVSSGTPSKPSGSIVHGPYVFDEVDVELYGDTILNPPSDVRELNTYKFEVADRLVNFGPMGLLTSGEVPYLAPGNTDPTDEALIAAQAEMHHVELLACIPRSFEDVRDFTKDLRAGGVMLLHTSVRPRGLTAFELPEYMSLWSLYGPPIMSPVPQKPMKVEEVAEDEKPSEPDPVLESTAHTTEDPVEENSLASNNEAVSNSLTGTQSAPEEPSVTIELTKDVATSEVVDICNQAVNDSDQPVKVELEGPGRSSKGTSSTPSIKRCQGRTHSYLLLTREDSTMILEVSHEIVELEVSGFNTTEMTVTAVNLGGVYIEAMQKDLVALSPSLDQGVERSTAETNNPEPVELTDKKIRVGRDYPYILQVSPTSLRLLDGPQLIEYVQVTLEWRIHLASSADPYVLLCTEDDELVLIRLRPPDAVDAALPASRVSYKKPSFLDLRAAMEESEVEHQARRNRDPNVPFTSTTRLEVFRPKVGQVSAPLCFCLYHDRTGHLSRWLWAKLSNPPETGVQQPATNSAANGTPGLNGTNFFPDPDPSLLVDKPLPQLTTSDEEDLILYGQLIELCKRERPEVFPPGDVPPAQAMDTGIDVDDWMADTELCADKSRYFAFIVFTNGVLEIYSLPDFTLLYEVHHFSDLPAMLVDCRAGQGASHNPTIPNPAAEEDNIPPTVLEITVFPIGRNRDRPVLLVRTSQEIAFFEALCPSHNEAHPFASESWSQEGLRWRRLPIPCPLVAPRRVRTDPKIADVQSTMLTRKNLLRPFEDIDGHCGVFVCGATPIWLFSSDTGHIRVFNHSIDGIMGSFAPLNTDICPSGFVYFTYSNEMRLATLLPGYSFKEHLGMRWVPLELTPYFLQYHIESKTYALVGTRVKSCSSVYHLNAEGNKEEEVLLRPPTCVLPSLDYYVLQMYAPSTSLAEATPWQAIPHACIDFEPWEVVTCMITAQLSSEQTFHGTKDYLALGANLSYGEEIPVRGRIIILDVIDVVPEPGQPLTRHKLKTIYDGEQKGPVTALSSCQGHLVSAIGQKVYIWTLKNADLVGVAFVDSELYIHSLLCVKNLILAADVLKSIQLLRFQSDLRVLSVVSRDAIPREVYTSNFFVDGRRLGFLVTDERGNVVIYSYDPLEPSSRSGRRLVRRADMCLPTRAISSLRVANRLRHALLSVKSAGTGTQTTVPSAAGVGGSEVLERTGKTGVSSFVAPGRANSASAMTLSTPSATNIDPEKLKHSVYLGTQTGAVFLIGPLRDKMYSRLRITEKNLIHHFGPTCGLLPKLCWNYRPSAPELVNPSGQVADADLLWRYLTLPHSQRLEIAKKSGQSLEGIMDDIAELNATTLHF</sequence>
<dbReference type="InterPro" id="IPR018846">
    <property type="entry name" value="Beta-prop_RSE1/DDB1/CPSF1_1st"/>
</dbReference>
<dbReference type="OrthoDB" id="6109at2759"/>
<comment type="subcellular location">
    <subcellularLocation>
        <location evidence="1">Nucleus</location>
    </subcellularLocation>
</comment>
<dbReference type="EMBL" id="NIRI02000042">
    <property type="protein sequence ID" value="KAG5449336.1"/>
    <property type="molecule type" value="Genomic_DNA"/>
</dbReference>
<name>A0A8T1MKH6_CLOSI</name>
<reference evidence="7 8" key="2">
    <citation type="journal article" date="2021" name="Genomics">
        <title>High-quality reference genome for Clonorchis sinensis.</title>
        <authorList>
            <person name="Young N.D."/>
            <person name="Stroehlein A.J."/>
            <person name="Kinkar L."/>
            <person name="Wang T."/>
            <person name="Sohn W.M."/>
            <person name="Chang B.C.H."/>
            <person name="Kaur P."/>
            <person name="Weisz D."/>
            <person name="Dudchenko O."/>
            <person name="Aiden E.L."/>
            <person name="Korhonen P.K."/>
            <person name="Gasser R.B."/>
        </authorList>
    </citation>
    <scope>NUCLEOTIDE SEQUENCE [LARGE SCALE GENOMIC DNA]</scope>
    <source>
        <strain evidence="7">Cs-k2</strain>
    </source>
</reference>
<evidence type="ECO:0000256" key="3">
    <source>
        <dbReference type="SAM" id="MobiDB-lite"/>
    </source>
</evidence>
<dbReference type="GO" id="GO:0005634">
    <property type="term" value="C:nucleus"/>
    <property type="evidence" value="ECO:0007669"/>
    <property type="project" value="UniProtKB-SubCell"/>
</dbReference>
<reference evidence="7 8" key="1">
    <citation type="journal article" date="2018" name="Biotechnol. Adv.">
        <title>Improved genomic resources and new bioinformatic workflow for the carcinogenic parasite Clonorchis sinensis: Biotechnological implications.</title>
        <authorList>
            <person name="Wang D."/>
            <person name="Korhonen P.K."/>
            <person name="Gasser R.B."/>
            <person name="Young N.D."/>
        </authorList>
    </citation>
    <scope>NUCLEOTIDE SEQUENCE [LARGE SCALE GENOMIC DNA]</scope>
    <source>
        <strain evidence="7">Cs-k2</strain>
    </source>
</reference>